<name>A0ABX8UY97_9BURK</name>
<evidence type="ECO:0000313" key="2">
    <source>
        <dbReference type="Proteomes" id="UP000826462"/>
    </source>
</evidence>
<keyword evidence="2" id="KW-1185">Reference proteome</keyword>
<gene>
    <name evidence="1" type="ORF">KZJ38_26795</name>
</gene>
<evidence type="ECO:0000313" key="1">
    <source>
        <dbReference type="EMBL" id="QYD73252.1"/>
    </source>
</evidence>
<dbReference type="RefSeq" id="WP_219802942.1">
    <property type="nucleotide sequence ID" value="NZ_CP080096.1"/>
</dbReference>
<organism evidence="1 2">
    <name type="scientific">Paraburkholderia edwinii</name>
    <dbReference type="NCBI Taxonomy" id="2861782"/>
    <lineage>
        <taxon>Bacteria</taxon>
        <taxon>Pseudomonadati</taxon>
        <taxon>Pseudomonadota</taxon>
        <taxon>Betaproteobacteria</taxon>
        <taxon>Burkholderiales</taxon>
        <taxon>Burkholderiaceae</taxon>
        <taxon>Paraburkholderia</taxon>
    </lineage>
</organism>
<sequence>MSVPLDMSALVTLLTVVVVMNSRLDPIRLVAFGLAARGGGNHCLSRSRGALKR</sequence>
<accession>A0ABX8UY97</accession>
<dbReference type="Proteomes" id="UP000826462">
    <property type="component" value="Chromosome 2"/>
</dbReference>
<reference evidence="1 2" key="1">
    <citation type="submission" date="2021-07" db="EMBL/GenBank/DDBJ databases">
        <title>Paraburkholderia edwinii protects Aspergillus sp. from phenazines by acting as a toxin sponge.</title>
        <authorList>
            <person name="Dahlstrom K.M."/>
            <person name="Newman D.K."/>
        </authorList>
    </citation>
    <scope>NUCLEOTIDE SEQUENCE [LARGE SCALE GENOMIC DNA]</scope>
    <source>
        <strain evidence="1 2">Pe01</strain>
    </source>
</reference>
<proteinExistence type="predicted"/>
<dbReference type="EMBL" id="CP080096">
    <property type="protein sequence ID" value="QYD73252.1"/>
    <property type="molecule type" value="Genomic_DNA"/>
</dbReference>
<protein>
    <submittedName>
        <fullName evidence="1">Uncharacterized protein</fullName>
    </submittedName>
</protein>